<dbReference type="AlphaFoldDB" id="A0A382F239"/>
<dbReference type="EMBL" id="UINC01047430">
    <property type="protein sequence ID" value="SVB56702.1"/>
    <property type="molecule type" value="Genomic_DNA"/>
</dbReference>
<sequence>VSYNARAELEACLTQLHKAPPDVSHAIVVVDNHSSDRSADVVRTRWPKVTLITTGDNLGYARANNIGIRATESALVLLLNSDTIPRAGAIDRLVTALRARPDVAIAGPRLVDAAGRLEVSFGPMLSPFQELRQKCLVLGHRRALPVIAAFVERRARTERFVDWVSGACLLVRRADADAVGLLDERFFLYTEDVDFCAATRALGRRVLFTPTAEIVHHRGRSGRSNPVAVTAAYRQSHLAFYLKHHPVWYPVIRSYHWLRDRLSGD</sequence>
<dbReference type="Gene3D" id="3.90.550.10">
    <property type="entry name" value="Spore Coat Polysaccharide Biosynthesis Protein SpsA, Chain A"/>
    <property type="match status" value="1"/>
</dbReference>
<dbReference type="PANTHER" id="PTHR43179:SF7">
    <property type="entry name" value="RHAMNOSYLTRANSFERASE WBBL"/>
    <property type="match status" value="1"/>
</dbReference>
<reference evidence="1" key="1">
    <citation type="submission" date="2018-05" db="EMBL/GenBank/DDBJ databases">
        <authorList>
            <person name="Lanie J.A."/>
            <person name="Ng W.-L."/>
            <person name="Kazmierczak K.M."/>
            <person name="Andrzejewski T.M."/>
            <person name="Davidsen T.M."/>
            <person name="Wayne K.J."/>
            <person name="Tettelin H."/>
            <person name="Glass J.I."/>
            <person name="Rusch D."/>
            <person name="Podicherti R."/>
            <person name="Tsui H.-C.T."/>
            <person name="Winkler M.E."/>
        </authorList>
    </citation>
    <scope>NUCLEOTIDE SEQUENCE</scope>
</reference>
<organism evidence="1">
    <name type="scientific">marine metagenome</name>
    <dbReference type="NCBI Taxonomy" id="408172"/>
    <lineage>
        <taxon>unclassified sequences</taxon>
        <taxon>metagenomes</taxon>
        <taxon>ecological metagenomes</taxon>
    </lineage>
</organism>
<dbReference type="CDD" id="cd04186">
    <property type="entry name" value="GT_2_like_c"/>
    <property type="match status" value="1"/>
</dbReference>
<dbReference type="Pfam" id="PF13641">
    <property type="entry name" value="Glyco_tranf_2_3"/>
    <property type="match status" value="1"/>
</dbReference>
<protein>
    <submittedName>
        <fullName evidence="1">Uncharacterized protein</fullName>
    </submittedName>
</protein>
<accession>A0A382F239</accession>
<dbReference type="InterPro" id="IPR029044">
    <property type="entry name" value="Nucleotide-diphossugar_trans"/>
</dbReference>
<feature type="non-terminal residue" evidence="1">
    <location>
        <position position="1"/>
    </location>
</feature>
<evidence type="ECO:0000313" key="1">
    <source>
        <dbReference type="EMBL" id="SVB56702.1"/>
    </source>
</evidence>
<dbReference type="SUPFAM" id="SSF53448">
    <property type="entry name" value="Nucleotide-diphospho-sugar transferases"/>
    <property type="match status" value="1"/>
</dbReference>
<name>A0A382F239_9ZZZZ</name>
<dbReference type="PANTHER" id="PTHR43179">
    <property type="entry name" value="RHAMNOSYLTRANSFERASE WBBL"/>
    <property type="match status" value="1"/>
</dbReference>
<proteinExistence type="predicted"/>
<gene>
    <name evidence="1" type="ORF">METZ01_LOCUS209556</name>
</gene>